<organism evidence="3 4">
    <name type="scientific">Muricoccus roseus</name>
    <dbReference type="NCBI Taxonomy" id="198092"/>
    <lineage>
        <taxon>Bacteria</taxon>
        <taxon>Pseudomonadati</taxon>
        <taxon>Pseudomonadota</taxon>
        <taxon>Alphaproteobacteria</taxon>
        <taxon>Acetobacterales</taxon>
        <taxon>Roseomonadaceae</taxon>
        <taxon>Muricoccus</taxon>
    </lineage>
</organism>
<accession>A0A1M6NKT6</accession>
<dbReference type="PANTHER" id="PTHR42160">
    <property type="entry name" value="URACIL-DNA GLYCOSYLASE SUPERFAMILY PROTEIN"/>
    <property type="match status" value="1"/>
</dbReference>
<proteinExistence type="predicted"/>
<evidence type="ECO:0000259" key="2">
    <source>
        <dbReference type="SMART" id="SM00986"/>
    </source>
</evidence>
<dbReference type="Gene3D" id="3.40.470.10">
    <property type="entry name" value="Uracil-DNA glycosylase-like domain"/>
    <property type="match status" value="1"/>
</dbReference>
<dbReference type="InterPro" id="IPR047124">
    <property type="entry name" value="HI_0220.2"/>
</dbReference>
<dbReference type="InterPro" id="IPR036895">
    <property type="entry name" value="Uracil-DNA_glycosylase-like_sf"/>
</dbReference>
<dbReference type="SUPFAM" id="SSF52141">
    <property type="entry name" value="Uracil-DNA glycosylase-like"/>
    <property type="match status" value="1"/>
</dbReference>
<evidence type="ECO:0000313" key="3">
    <source>
        <dbReference type="EMBL" id="SHJ96378.1"/>
    </source>
</evidence>
<feature type="region of interest" description="Disordered" evidence="1">
    <location>
        <begin position="1"/>
        <end position="24"/>
    </location>
</feature>
<dbReference type="SMART" id="SM00987">
    <property type="entry name" value="UreE_C"/>
    <property type="match status" value="1"/>
</dbReference>
<keyword evidence="4" id="KW-1185">Reference proteome</keyword>
<dbReference type="PANTHER" id="PTHR42160:SF1">
    <property type="entry name" value="URACIL-DNA GLYCOSYLASE SUPERFAMILY PROTEIN"/>
    <property type="match status" value="1"/>
</dbReference>
<dbReference type="RefSeq" id="WP_408906144.1">
    <property type="nucleotide sequence ID" value="NZ_FQZF01000026.1"/>
</dbReference>
<dbReference type="SMART" id="SM00986">
    <property type="entry name" value="UDG"/>
    <property type="match status" value="1"/>
</dbReference>
<dbReference type="EMBL" id="FQZF01000026">
    <property type="protein sequence ID" value="SHJ96378.1"/>
    <property type="molecule type" value="Genomic_DNA"/>
</dbReference>
<dbReference type="AlphaFoldDB" id="A0A1M6NKT6"/>
<evidence type="ECO:0000256" key="1">
    <source>
        <dbReference type="SAM" id="MobiDB-lite"/>
    </source>
</evidence>
<protein>
    <submittedName>
        <fullName evidence="3">Uracil-DNA glycosylase</fullName>
    </submittedName>
</protein>
<dbReference type="CDD" id="cd10033">
    <property type="entry name" value="UDG_like"/>
    <property type="match status" value="1"/>
</dbReference>
<dbReference type="Proteomes" id="UP000184387">
    <property type="component" value="Unassembled WGS sequence"/>
</dbReference>
<evidence type="ECO:0000313" key="4">
    <source>
        <dbReference type="Proteomes" id="UP000184387"/>
    </source>
</evidence>
<dbReference type="Pfam" id="PF03167">
    <property type="entry name" value="UDG"/>
    <property type="match status" value="1"/>
</dbReference>
<gene>
    <name evidence="3" type="ORF">SAMN02745194_03837</name>
</gene>
<reference evidence="3 4" key="1">
    <citation type="submission" date="2016-11" db="EMBL/GenBank/DDBJ databases">
        <authorList>
            <person name="Jaros S."/>
            <person name="Januszkiewicz K."/>
            <person name="Wedrychowicz H."/>
        </authorList>
    </citation>
    <scope>NUCLEOTIDE SEQUENCE [LARGE SCALE GENOMIC DNA]</scope>
    <source>
        <strain evidence="3 4">DSM 14916</strain>
    </source>
</reference>
<dbReference type="STRING" id="198092.SAMN02745194_03837"/>
<dbReference type="InterPro" id="IPR005122">
    <property type="entry name" value="Uracil-DNA_glycosylase-like"/>
</dbReference>
<feature type="domain" description="Uracil-DNA glycosylase-like" evidence="2">
    <location>
        <begin position="52"/>
        <end position="208"/>
    </location>
</feature>
<feature type="compositionally biased region" description="Pro residues" evidence="1">
    <location>
        <begin position="1"/>
        <end position="15"/>
    </location>
</feature>
<sequence>MGLIRPAPPAAPPGTPARDPGLRPGAEMAEAAAAASACTLCAPHLPLGPRPIHQLHAQARIVITSQAPGTKAHLSGIPFEDASGERLRDWLGLGKDRFYDPTLVAIMPMGMCYPGREPRGGDRPPRPECAPLWHPRLLPLFAAPRLRLLVGAHAVRFVLGRGMPFAERIERYAETLPMHFPLPHPSWRTLVWAKRNPWFDTEVIPALRREVARALGD</sequence>
<name>A0A1M6NKT6_9PROT</name>